<organism evidence="2 3">
    <name type="scientific">Nocardioides salarius</name>
    <dbReference type="NCBI Taxonomy" id="374513"/>
    <lineage>
        <taxon>Bacteria</taxon>
        <taxon>Bacillati</taxon>
        <taxon>Actinomycetota</taxon>
        <taxon>Actinomycetes</taxon>
        <taxon>Propionibacteriales</taxon>
        <taxon>Nocardioidaceae</taxon>
        <taxon>Nocardioides</taxon>
    </lineage>
</organism>
<reference evidence="2 3" key="1">
    <citation type="submission" date="2021-01" db="EMBL/GenBank/DDBJ databases">
        <title>Sequencing the genomes of 1000 actinobacteria strains.</title>
        <authorList>
            <person name="Klenk H.-P."/>
        </authorList>
    </citation>
    <scope>NUCLEOTIDE SEQUENCE [LARGE SCALE GENOMIC DNA]</scope>
    <source>
        <strain evidence="2 3">DSM 18239</strain>
    </source>
</reference>
<comment type="caution">
    <text evidence="2">The sequence shown here is derived from an EMBL/GenBank/DDBJ whole genome shotgun (WGS) entry which is preliminary data.</text>
</comment>
<proteinExistence type="predicted"/>
<dbReference type="Proteomes" id="UP000732378">
    <property type="component" value="Unassembled WGS sequence"/>
</dbReference>
<evidence type="ECO:0000256" key="1">
    <source>
        <dbReference type="SAM" id="SignalP"/>
    </source>
</evidence>
<dbReference type="SUPFAM" id="SSF63825">
    <property type="entry name" value="YWTD domain"/>
    <property type="match status" value="1"/>
</dbReference>
<keyword evidence="3" id="KW-1185">Reference proteome</keyword>
<gene>
    <name evidence="2" type="ORF">JOE61_003089</name>
</gene>
<name>A0ABS2MDK2_9ACTN</name>
<feature type="chain" id="PRO_5045874409" description="ScyD/ScyE family protein" evidence="1">
    <location>
        <begin position="19"/>
        <end position="366"/>
    </location>
</feature>
<sequence>MHRLVSALVLVPALGALATGPLLVPAATAAAPDPSARPEAHGLTTPLSLAVSGRGVVHVSQNFAGLLTRQSPGGKQRVIASAARGGEVGAVSVRRGVVTYAVSRGENEVGKVRQVRRDGTDRGLADLGRHERRHNPDGATTYGFEGLGEKCESRLPDDLLPATYDGRVETHPFATTSVGETVYVADAGANAVLAIDGDGDVSTVAVVPPAVAKVTKKVARATGLPGCTVGSRYRFESVPTDVEVGPGGQLYVTSLPGGPEDGSVGRLGSVHRVDPATGTTTRVVRGLLSATGLAVADDGDLYVAELFGGRIVRVPAGTARPTTLRRVSMPGDLEIAGGRLWATTDVLVGTAPGQRPGGTVRSFPLP</sequence>
<dbReference type="InterPro" id="IPR011042">
    <property type="entry name" value="6-blade_b-propeller_TolB-like"/>
</dbReference>
<protein>
    <recommendedName>
        <fullName evidence="4">ScyD/ScyE family protein</fullName>
    </recommendedName>
</protein>
<dbReference type="RefSeq" id="WP_193667055.1">
    <property type="nucleotide sequence ID" value="NZ_JACDTV010000001.1"/>
</dbReference>
<dbReference type="NCBIfam" id="NF033206">
    <property type="entry name" value="ScyE_fam"/>
    <property type="match status" value="1"/>
</dbReference>
<dbReference type="Gene3D" id="2.120.10.30">
    <property type="entry name" value="TolB, C-terminal domain"/>
    <property type="match status" value="1"/>
</dbReference>
<accession>A0ABS2MDK2</accession>
<dbReference type="EMBL" id="JAFBBZ010000001">
    <property type="protein sequence ID" value="MBM7509275.1"/>
    <property type="molecule type" value="Genomic_DNA"/>
</dbReference>
<evidence type="ECO:0000313" key="2">
    <source>
        <dbReference type="EMBL" id="MBM7509275.1"/>
    </source>
</evidence>
<feature type="signal peptide" evidence="1">
    <location>
        <begin position="1"/>
        <end position="18"/>
    </location>
</feature>
<dbReference type="InterPro" id="IPR048031">
    <property type="entry name" value="ScyD/ScyE-like"/>
</dbReference>
<evidence type="ECO:0008006" key="4">
    <source>
        <dbReference type="Google" id="ProtNLM"/>
    </source>
</evidence>
<keyword evidence="1" id="KW-0732">Signal</keyword>
<evidence type="ECO:0000313" key="3">
    <source>
        <dbReference type="Proteomes" id="UP000732378"/>
    </source>
</evidence>